<evidence type="ECO:0000256" key="4">
    <source>
        <dbReference type="SAM" id="MobiDB-lite"/>
    </source>
</evidence>
<keyword evidence="5" id="KW-0732">Signal</keyword>
<dbReference type="PANTHER" id="PTHR19848:SF8">
    <property type="entry name" value="F-BOX AND WD REPEAT DOMAIN CONTAINING 7"/>
    <property type="match status" value="1"/>
</dbReference>
<dbReference type="EMBL" id="CP063458">
    <property type="protein sequence ID" value="QOV92133.1"/>
    <property type="molecule type" value="Genomic_DNA"/>
</dbReference>
<evidence type="ECO:0000256" key="5">
    <source>
        <dbReference type="SAM" id="SignalP"/>
    </source>
</evidence>
<dbReference type="InterPro" id="IPR011047">
    <property type="entry name" value="Quinoprotein_ADH-like_sf"/>
</dbReference>
<dbReference type="Proteomes" id="UP000593765">
    <property type="component" value="Chromosome"/>
</dbReference>
<dbReference type="Gene3D" id="2.130.10.10">
    <property type="entry name" value="YVTN repeat-like/Quinoprotein amine dehydrogenase"/>
    <property type="match status" value="2"/>
</dbReference>
<feature type="compositionally biased region" description="Low complexity" evidence="4">
    <location>
        <begin position="396"/>
        <end position="412"/>
    </location>
</feature>
<name>A0A7M2X337_9BACT</name>
<dbReference type="InterPro" id="IPR011429">
    <property type="entry name" value="Cyt_c_Planctomycete-type"/>
</dbReference>
<feature type="region of interest" description="Disordered" evidence="4">
    <location>
        <begin position="393"/>
        <end position="425"/>
    </location>
</feature>
<dbReference type="SMART" id="SM00320">
    <property type="entry name" value="WD40"/>
    <property type="match status" value="7"/>
</dbReference>
<feature type="repeat" description="WD" evidence="3">
    <location>
        <begin position="429"/>
        <end position="470"/>
    </location>
</feature>
<dbReference type="AlphaFoldDB" id="A0A7M2X337"/>
<evidence type="ECO:0000313" key="8">
    <source>
        <dbReference type="Proteomes" id="UP000593765"/>
    </source>
</evidence>
<dbReference type="KEGG" id="hbs:IPV69_12570"/>
<accession>A0A7M2X337</accession>
<dbReference type="PROSITE" id="PS50082">
    <property type="entry name" value="WD_REPEATS_2"/>
    <property type="match status" value="2"/>
</dbReference>
<protein>
    <submittedName>
        <fullName evidence="7">PD40 domain-containing protein</fullName>
    </submittedName>
</protein>
<dbReference type="Pfam" id="PF07635">
    <property type="entry name" value="PSCyt1"/>
    <property type="match status" value="1"/>
</dbReference>
<dbReference type="SUPFAM" id="SSF50998">
    <property type="entry name" value="Quinoprotein alcohol dehydrogenase-like"/>
    <property type="match status" value="1"/>
</dbReference>
<proteinExistence type="predicted"/>
<keyword evidence="8" id="KW-1185">Reference proteome</keyword>
<dbReference type="InterPro" id="IPR001680">
    <property type="entry name" value="WD40_rpt"/>
</dbReference>
<dbReference type="Pfam" id="PF00400">
    <property type="entry name" value="WD40"/>
    <property type="match status" value="3"/>
</dbReference>
<evidence type="ECO:0000259" key="6">
    <source>
        <dbReference type="Pfam" id="PF07635"/>
    </source>
</evidence>
<evidence type="ECO:0000256" key="1">
    <source>
        <dbReference type="ARBA" id="ARBA00022574"/>
    </source>
</evidence>
<feature type="repeat" description="WD" evidence="3">
    <location>
        <begin position="265"/>
        <end position="306"/>
    </location>
</feature>
<dbReference type="InterPro" id="IPR015943">
    <property type="entry name" value="WD40/YVTN_repeat-like_dom_sf"/>
</dbReference>
<dbReference type="RefSeq" id="WP_206295463.1">
    <property type="nucleotide sequence ID" value="NZ_CP063458.1"/>
</dbReference>
<dbReference type="PROSITE" id="PS50294">
    <property type="entry name" value="WD_REPEATS_REGION"/>
    <property type="match status" value="1"/>
</dbReference>
<evidence type="ECO:0000256" key="2">
    <source>
        <dbReference type="ARBA" id="ARBA00022737"/>
    </source>
</evidence>
<gene>
    <name evidence="7" type="ORF">IPV69_12570</name>
</gene>
<keyword evidence="1 3" id="KW-0853">WD repeat</keyword>
<evidence type="ECO:0000313" key="7">
    <source>
        <dbReference type="EMBL" id="QOV92133.1"/>
    </source>
</evidence>
<feature type="domain" description="Cytochrome C Planctomycete-type" evidence="6">
    <location>
        <begin position="40"/>
        <end position="96"/>
    </location>
</feature>
<sequence length="483" mass="51260">MIRKTTLIALMFVAGTVRAADTSAPVSFTKDLRPLLNASCNACHKPDKSKFDLDMTTYASLMKGSKKGAIVVPGEPAKSKLLEVCSGDEPEMPPQGEGKPLTKDERSLIERWIKQGAKDDTIAPGMAKIATPVYTVPPVVTSIAWSPDGKQLAVSGYHEVVVHDVGTSGETKIAGRLIGECPRIESVAFSKDGSLIGVAGGAPGEFGQVQIWDAKTLKVKKVFQPATDSLYGISFSPDGKTVGVGGADKVARRIDIETGKVLTDFRAHADWVLATTFTLDGKQMVTGGRDKAMKLVDVETGRFIDDINNPVEQVLCVARHPKEEQIVYGGDLGVARIYKISDNQGRTAGRNDTNLLMQFDRLPAAISAVAFNPDGTQVALGTLDRVHVYDAKGKPADPAMKKPAAARPATGRRAPRPPPPSQGKELLTLDEFSGPVYAVAWKPDGSAIAAAGFDGTVRLFDAKTGDLIKGFSPVPLSGSSAKP</sequence>
<reference evidence="7 8" key="1">
    <citation type="submission" date="2020-10" db="EMBL/GenBank/DDBJ databases">
        <title>Wide distribution of Phycisphaera-like planctomycetes from WD2101 soil group in peatlands and genome analysis of the first cultivated representative.</title>
        <authorList>
            <person name="Dedysh S.N."/>
            <person name="Beletsky A.V."/>
            <person name="Ivanova A."/>
            <person name="Kulichevskaya I.S."/>
            <person name="Suzina N.E."/>
            <person name="Philippov D.A."/>
            <person name="Rakitin A.L."/>
            <person name="Mardanov A.V."/>
            <person name="Ravin N.V."/>
        </authorList>
    </citation>
    <scope>NUCLEOTIDE SEQUENCE [LARGE SCALE GENOMIC DNA]</scope>
    <source>
        <strain evidence="7 8">M1803</strain>
    </source>
</reference>
<keyword evidence="2" id="KW-0677">Repeat</keyword>
<dbReference type="CDD" id="cd00200">
    <property type="entry name" value="WD40"/>
    <property type="match status" value="1"/>
</dbReference>
<organism evidence="7 8">
    <name type="scientific">Humisphaera borealis</name>
    <dbReference type="NCBI Taxonomy" id="2807512"/>
    <lineage>
        <taxon>Bacteria</taxon>
        <taxon>Pseudomonadati</taxon>
        <taxon>Planctomycetota</taxon>
        <taxon>Phycisphaerae</taxon>
        <taxon>Tepidisphaerales</taxon>
        <taxon>Tepidisphaeraceae</taxon>
        <taxon>Humisphaera</taxon>
    </lineage>
</organism>
<feature type="chain" id="PRO_5034750572" evidence="5">
    <location>
        <begin position="20"/>
        <end position="483"/>
    </location>
</feature>
<evidence type="ECO:0000256" key="3">
    <source>
        <dbReference type="PROSITE-ProRule" id="PRU00221"/>
    </source>
</evidence>
<feature type="signal peptide" evidence="5">
    <location>
        <begin position="1"/>
        <end position="19"/>
    </location>
</feature>
<dbReference type="PANTHER" id="PTHR19848">
    <property type="entry name" value="WD40 REPEAT PROTEIN"/>
    <property type="match status" value="1"/>
</dbReference>